<evidence type="ECO:0000313" key="3">
    <source>
        <dbReference type="Proteomes" id="UP001420932"/>
    </source>
</evidence>
<keyword evidence="3" id="KW-1185">Reference proteome</keyword>
<comment type="caution">
    <text evidence="2">The sequence shown here is derived from an EMBL/GenBank/DDBJ whole genome shotgun (WGS) entry which is preliminary data.</text>
</comment>
<dbReference type="Proteomes" id="UP001420932">
    <property type="component" value="Unassembled WGS sequence"/>
</dbReference>
<accession>A0AAP0IGU4</accession>
<evidence type="ECO:0000313" key="2">
    <source>
        <dbReference type="EMBL" id="KAK9114511.1"/>
    </source>
</evidence>
<feature type="compositionally biased region" description="Basic and acidic residues" evidence="1">
    <location>
        <begin position="124"/>
        <end position="139"/>
    </location>
</feature>
<protein>
    <submittedName>
        <fullName evidence="2">Uncharacterized protein</fullName>
    </submittedName>
</protein>
<sequence length="139" mass="15237">MTSSGNHRMIHKKGGRIRTYGRPARPRLPLGLGGGLTPLVASVPETDALRYPACCFGPPTLRKSRVVKRLIGSRSKRVKGGSNSNKQRGRHIHEKREAVPWGTDQRGSTWESPSAAVVTGSSDSYERHLGRKDRADSIL</sequence>
<proteinExistence type="predicted"/>
<gene>
    <name evidence="2" type="ORF">Syun_021308</name>
</gene>
<dbReference type="AlphaFoldDB" id="A0AAP0IGU4"/>
<organism evidence="2 3">
    <name type="scientific">Stephania yunnanensis</name>
    <dbReference type="NCBI Taxonomy" id="152371"/>
    <lineage>
        <taxon>Eukaryota</taxon>
        <taxon>Viridiplantae</taxon>
        <taxon>Streptophyta</taxon>
        <taxon>Embryophyta</taxon>
        <taxon>Tracheophyta</taxon>
        <taxon>Spermatophyta</taxon>
        <taxon>Magnoliopsida</taxon>
        <taxon>Ranunculales</taxon>
        <taxon>Menispermaceae</taxon>
        <taxon>Menispermoideae</taxon>
        <taxon>Cissampelideae</taxon>
        <taxon>Stephania</taxon>
    </lineage>
</organism>
<evidence type="ECO:0000256" key="1">
    <source>
        <dbReference type="SAM" id="MobiDB-lite"/>
    </source>
</evidence>
<reference evidence="2 3" key="1">
    <citation type="submission" date="2024-01" db="EMBL/GenBank/DDBJ databases">
        <title>Genome assemblies of Stephania.</title>
        <authorList>
            <person name="Yang L."/>
        </authorList>
    </citation>
    <scope>NUCLEOTIDE SEQUENCE [LARGE SCALE GENOMIC DNA]</scope>
    <source>
        <strain evidence="2">YNDBR</strain>
        <tissue evidence="2">Leaf</tissue>
    </source>
</reference>
<name>A0AAP0IGU4_9MAGN</name>
<feature type="region of interest" description="Disordered" evidence="1">
    <location>
        <begin position="1"/>
        <end position="23"/>
    </location>
</feature>
<feature type="region of interest" description="Disordered" evidence="1">
    <location>
        <begin position="70"/>
        <end position="139"/>
    </location>
</feature>
<dbReference type="EMBL" id="JBBNAF010000009">
    <property type="protein sequence ID" value="KAK9114511.1"/>
    <property type="molecule type" value="Genomic_DNA"/>
</dbReference>